<comment type="cofactor">
    <cofactor evidence="9">
        <name>Zn(2+)</name>
        <dbReference type="ChEBI" id="CHEBI:29105"/>
    </cofactor>
    <text evidence="9">Binds 1 zinc ion per subunit.</text>
</comment>
<feature type="binding site" evidence="9">
    <location>
        <position position="265"/>
    </location>
    <ligand>
        <name>Zn(2+)</name>
        <dbReference type="ChEBI" id="CHEBI:29105"/>
        <note>catalytic</note>
    </ligand>
</feature>
<dbReference type="PANTHER" id="PTHR34217">
    <property type="entry name" value="METAL-DEPENDENT CARBOXYPEPTIDASE"/>
    <property type="match status" value="1"/>
</dbReference>
<dbReference type="CDD" id="cd06460">
    <property type="entry name" value="M32_Taq"/>
    <property type="match status" value="1"/>
</dbReference>
<dbReference type="eggNOG" id="COG2317">
    <property type="taxonomic scope" value="Bacteria"/>
</dbReference>
<dbReference type="Pfam" id="PF02074">
    <property type="entry name" value="Peptidase_M32"/>
    <property type="match status" value="1"/>
</dbReference>
<comment type="similarity">
    <text evidence="7 8">Belongs to the peptidase M32 family.</text>
</comment>
<dbReference type="GO" id="GO:0006508">
    <property type="term" value="P:proteolysis"/>
    <property type="evidence" value="ECO:0007669"/>
    <property type="project" value="UniProtKB-UniRule"/>
</dbReference>
<evidence type="ECO:0000256" key="7">
    <source>
        <dbReference type="ARBA" id="ARBA00061580"/>
    </source>
</evidence>
<dbReference type="AlphaFoldDB" id="A0A0A5G779"/>
<keyword evidence="9" id="KW-0862">Zinc</keyword>
<keyword evidence="4 8" id="KW-0378">Hydrolase</keyword>
<dbReference type="SUPFAM" id="SSF55486">
    <property type="entry name" value="Metalloproteases ('zincins'), catalytic domain"/>
    <property type="match status" value="1"/>
</dbReference>
<feature type="binding site" evidence="9">
    <location>
        <position position="295"/>
    </location>
    <ligand>
        <name>Zn(2+)</name>
        <dbReference type="ChEBI" id="CHEBI:29105"/>
        <note>catalytic</note>
    </ligand>
</feature>
<protein>
    <recommendedName>
        <fullName evidence="8">Metal-dependent carboxypeptidase</fullName>
        <ecNumber evidence="8">3.4.17.19</ecNumber>
    </recommendedName>
</protein>
<dbReference type="InterPro" id="IPR001333">
    <property type="entry name" value="Peptidase_M32_Taq"/>
</dbReference>
<evidence type="ECO:0000256" key="6">
    <source>
        <dbReference type="ARBA" id="ARBA00052755"/>
    </source>
</evidence>
<evidence type="ECO:0000256" key="4">
    <source>
        <dbReference type="ARBA" id="ARBA00022801"/>
    </source>
</evidence>
<evidence type="ECO:0000256" key="2">
    <source>
        <dbReference type="ARBA" id="ARBA00022670"/>
    </source>
</evidence>
<keyword evidence="1 8" id="KW-0121">Carboxypeptidase</keyword>
<dbReference type="FunFam" id="1.10.1370.30:FF:000003">
    <property type="entry name" value="Thermostable carboxypeptidase 1"/>
    <property type="match status" value="1"/>
</dbReference>
<evidence type="ECO:0000256" key="10">
    <source>
        <dbReference type="PIRSR" id="PIRSR006615-2"/>
    </source>
</evidence>
<evidence type="ECO:0000256" key="3">
    <source>
        <dbReference type="ARBA" id="ARBA00022723"/>
    </source>
</evidence>
<dbReference type="EC" id="3.4.17.19" evidence="8"/>
<dbReference type="Proteomes" id="UP000030401">
    <property type="component" value="Unassembled WGS sequence"/>
</dbReference>
<dbReference type="PANTHER" id="PTHR34217:SF1">
    <property type="entry name" value="CARBOXYPEPTIDASE 1"/>
    <property type="match status" value="1"/>
</dbReference>
<feature type="binding site" evidence="9">
    <location>
        <position position="269"/>
    </location>
    <ligand>
        <name>Zn(2+)</name>
        <dbReference type="ChEBI" id="CHEBI:29105"/>
        <note>catalytic</note>
    </ligand>
</feature>
<dbReference type="PROSITE" id="PS52034">
    <property type="entry name" value="PEPTIDASE_M32"/>
    <property type="match status" value="1"/>
</dbReference>
<comment type="caution">
    <text evidence="11">The sequence shown here is derived from an EMBL/GenBank/DDBJ whole genome shotgun (WGS) entry which is preliminary data.</text>
</comment>
<comment type="catalytic activity">
    <reaction evidence="6 8">
        <text>Release of a C-terminal amino acid with broad specificity, except for -Pro.</text>
        <dbReference type="EC" id="3.4.17.19"/>
    </reaction>
</comment>
<dbReference type="EMBL" id="AVPG01000004">
    <property type="protein sequence ID" value="KGX87919.1"/>
    <property type="molecule type" value="Genomic_DNA"/>
</dbReference>
<dbReference type="MEROPS" id="M32.006"/>
<accession>A0A0A5G779</accession>
<organism evidence="11 12">
    <name type="scientific">Pontibacillus litoralis JSM 072002</name>
    <dbReference type="NCBI Taxonomy" id="1385512"/>
    <lineage>
        <taxon>Bacteria</taxon>
        <taxon>Bacillati</taxon>
        <taxon>Bacillota</taxon>
        <taxon>Bacilli</taxon>
        <taxon>Bacillales</taxon>
        <taxon>Bacillaceae</taxon>
        <taxon>Pontibacillus</taxon>
    </lineage>
</organism>
<evidence type="ECO:0000256" key="1">
    <source>
        <dbReference type="ARBA" id="ARBA00022645"/>
    </source>
</evidence>
<evidence type="ECO:0000313" key="12">
    <source>
        <dbReference type="Proteomes" id="UP000030401"/>
    </source>
</evidence>
<evidence type="ECO:0000256" key="8">
    <source>
        <dbReference type="PIRNR" id="PIRNR006615"/>
    </source>
</evidence>
<dbReference type="GO" id="GO:0008270">
    <property type="term" value="F:zinc ion binding"/>
    <property type="evidence" value="ECO:0007669"/>
    <property type="project" value="UniProtKB-ARBA"/>
</dbReference>
<dbReference type="GO" id="GO:0004181">
    <property type="term" value="F:metallocarboxypeptidase activity"/>
    <property type="evidence" value="ECO:0007669"/>
    <property type="project" value="UniProtKB-UniRule"/>
</dbReference>
<keyword evidence="12" id="KW-1185">Reference proteome</keyword>
<keyword evidence="3 8" id="KW-0479">Metal-binding</keyword>
<sequence>MVTQWNECEQQFMDYTKRIAQYEEAINLMYWDLRTGAPSKGVEGRSGVIATLSQTVHEWYTSDQMKLYINQLKDESKNELIQKSVEQCEKNYNQFVKIPPEEYKEYVVLQSQSEAAWEKAKETNDFELFLPYLEKMVAYNKKFANYWGYEDHPYNALLDQYEPGMTVNVLDDVFSKVRIALTELLHQVTQSSVQPDASLLQVDFPNEQQKAFSIEILKRMGYDFDAGRLDETVHPFAIELNSGDVRITNNYNEKDFRVATFGTIHEGGHALYEQNIAKDLAYTPLAGGTSMGIHESQSLFWENFVARSEAFWKHHYPLFQSYAPDTFKHVDFTSFYSAINEVKPSFIRIEADELTYCLHIMVRYELEKALINNEIEVKDLPQLWNDKMEQYLGIRPTSNKVGILQDVHWAGGAFGYFPSYALGYMYAAQLYEAMTRQIDVDDMIQNGDFTAIRQWLTEHIHQHGKKKKPLQLLMDATGEALNPNYLIQYLKRKYEDLYQIKGS</sequence>
<name>A0A0A5G779_9BACI</name>
<evidence type="ECO:0000256" key="5">
    <source>
        <dbReference type="ARBA" id="ARBA00023049"/>
    </source>
</evidence>
<dbReference type="PRINTS" id="PR00998">
    <property type="entry name" value="CRBOXYPTASET"/>
</dbReference>
<evidence type="ECO:0000256" key="9">
    <source>
        <dbReference type="PIRSR" id="PIRSR006615-1"/>
    </source>
</evidence>
<comment type="function">
    <text evidence="8">Broad specificity carboxypetidase that releases amino acids sequentially from the C-terminus, including neutral, aromatic, polar and basic residues.</text>
</comment>
<feature type="active site" description="Proton donor/acceptor" evidence="10">
    <location>
        <position position="266"/>
    </location>
</feature>
<dbReference type="OrthoDB" id="9772308at2"/>
<evidence type="ECO:0000313" key="11">
    <source>
        <dbReference type="EMBL" id="KGX87919.1"/>
    </source>
</evidence>
<keyword evidence="2 8" id="KW-0645">Protease</keyword>
<reference evidence="11 12" key="1">
    <citation type="submission" date="2013-08" db="EMBL/GenBank/DDBJ databases">
        <authorList>
            <person name="Huang J."/>
            <person name="Wang G."/>
        </authorList>
    </citation>
    <scope>NUCLEOTIDE SEQUENCE [LARGE SCALE GENOMIC DNA]</scope>
    <source>
        <strain evidence="11 12">JSM 072002</strain>
    </source>
</reference>
<proteinExistence type="inferred from homology"/>
<dbReference type="PIRSF" id="PIRSF006615">
    <property type="entry name" value="Zn_crbxpep_Taq"/>
    <property type="match status" value="1"/>
</dbReference>
<keyword evidence="5 8" id="KW-0482">Metalloprotease</keyword>
<dbReference type="Gene3D" id="1.10.1370.30">
    <property type="match status" value="1"/>
</dbReference>
<gene>
    <name evidence="11" type="ORF">N784_12495</name>
</gene>
<dbReference type="RefSeq" id="WP_036832853.1">
    <property type="nucleotide sequence ID" value="NZ_AVPG01000004.1"/>
</dbReference>